<reference evidence="3" key="1">
    <citation type="journal article" date="2019" name="Curr. Biol.">
        <title>Genome Sequence of Striga asiatica Provides Insight into the Evolution of Plant Parasitism.</title>
        <authorList>
            <person name="Yoshida S."/>
            <person name="Kim S."/>
            <person name="Wafula E.K."/>
            <person name="Tanskanen J."/>
            <person name="Kim Y.M."/>
            <person name="Honaas L."/>
            <person name="Yang Z."/>
            <person name="Spallek T."/>
            <person name="Conn C.E."/>
            <person name="Ichihashi Y."/>
            <person name="Cheong K."/>
            <person name="Cui S."/>
            <person name="Der J.P."/>
            <person name="Gundlach H."/>
            <person name="Jiao Y."/>
            <person name="Hori C."/>
            <person name="Ishida J.K."/>
            <person name="Kasahara H."/>
            <person name="Kiba T."/>
            <person name="Kim M.S."/>
            <person name="Koo N."/>
            <person name="Laohavisit A."/>
            <person name="Lee Y.H."/>
            <person name="Lumba S."/>
            <person name="McCourt P."/>
            <person name="Mortimer J.C."/>
            <person name="Mutuku J.M."/>
            <person name="Nomura T."/>
            <person name="Sasaki-Sekimoto Y."/>
            <person name="Seto Y."/>
            <person name="Wang Y."/>
            <person name="Wakatake T."/>
            <person name="Sakakibara H."/>
            <person name="Demura T."/>
            <person name="Yamaguchi S."/>
            <person name="Yoneyama K."/>
            <person name="Manabe R.I."/>
            <person name="Nelson D.C."/>
            <person name="Schulman A.H."/>
            <person name="Timko M.P."/>
            <person name="dePamphilis C.W."/>
            <person name="Choi D."/>
            <person name="Shirasu K."/>
        </authorList>
    </citation>
    <scope>NUCLEOTIDE SEQUENCE [LARGE SCALE GENOMIC DNA]</scope>
    <source>
        <strain evidence="3">cv. UVA1</strain>
    </source>
</reference>
<comment type="caution">
    <text evidence="2">The sequence shown here is derived from an EMBL/GenBank/DDBJ whole genome shotgun (WGS) entry which is preliminary data.</text>
</comment>
<feature type="region of interest" description="Disordered" evidence="1">
    <location>
        <begin position="1"/>
        <end position="50"/>
    </location>
</feature>
<organism evidence="2 3">
    <name type="scientific">Striga asiatica</name>
    <name type="common">Asiatic witchweed</name>
    <name type="synonym">Buchnera asiatica</name>
    <dbReference type="NCBI Taxonomy" id="4170"/>
    <lineage>
        <taxon>Eukaryota</taxon>
        <taxon>Viridiplantae</taxon>
        <taxon>Streptophyta</taxon>
        <taxon>Embryophyta</taxon>
        <taxon>Tracheophyta</taxon>
        <taxon>Spermatophyta</taxon>
        <taxon>Magnoliopsida</taxon>
        <taxon>eudicotyledons</taxon>
        <taxon>Gunneridae</taxon>
        <taxon>Pentapetalae</taxon>
        <taxon>asterids</taxon>
        <taxon>lamiids</taxon>
        <taxon>Lamiales</taxon>
        <taxon>Orobanchaceae</taxon>
        <taxon>Buchnereae</taxon>
        <taxon>Striga</taxon>
    </lineage>
</organism>
<accession>A0A5A7QEQ9</accession>
<dbReference type="Proteomes" id="UP000325081">
    <property type="component" value="Unassembled WGS sequence"/>
</dbReference>
<protein>
    <submittedName>
        <fullName evidence="2">Pentatricopeptide repeat domain-containing protein 3</fullName>
    </submittedName>
</protein>
<dbReference type="AlphaFoldDB" id="A0A5A7QEQ9"/>
<evidence type="ECO:0000313" key="2">
    <source>
        <dbReference type="EMBL" id="GER43396.1"/>
    </source>
</evidence>
<proteinExistence type="predicted"/>
<evidence type="ECO:0000313" key="3">
    <source>
        <dbReference type="Proteomes" id="UP000325081"/>
    </source>
</evidence>
<dbReference type="EMBL" id="BKCP01006626">
    <property type="protein sequence ID" value="GER43396.1"/>
    <property type="molecule type" value="Genomic_DNA"/>
</dbReference>
<gene>
    <name evidence="2" type="ORF">STAS_20245</name>
</gene>
<name>A0A5A7QEQ9_STRAF</name>
<evidence type="ECO:0000256" key="1">
    <source>
        <dbReference type="SAM" id="MobiDB-lite"/>
    </source>
</evidence>
<sequence length="127" mass="13638">MYSNVEGRNLKGRKVEIIDTNPDSSDRQSSPSAFITSSSSSSSSTHATLAQSTDNFTSLANGTHVLTTWARLAARKTTPPHEIVSITRFVTSKTFTPRAGPATLTKSPDISTHARTKSSQIPNFATI</sequence>
<keyword evidence="3" id="KW-1185">Reference proteome</keyword>
<feature type="compositionally biased region" description="Low complexity" evidence="1">
    <location>
        <begin position="29"/>
        <end position="50"/>
    </location>
</feature>